<keyword evidence="3" id="KW-1185">Reference proteome</keyword>
<feature type="region of interest" description="Disordered" evidence="1">
    <location>
        <begin position="102"/>
        <end position="160"/>
    </location>
</feature>
<feature type="region of interest" description="Disordered" evidence="1">
    <location>
        <begin position="308"/>
        <end position="334"/>
    </location>
</feature>
<feature type="compositionally biased region" description="Low complexity" evidence="1">
    <location>
        <begin position="106"/>
        <end position="122"/>
    </location>
</feature>
<dbReference type="AlphaFoldDB" id="A0A8U0IGM7"/>
<feature type="region of interest" description="Disordered" evidence="1">
    <location>
        <begin position="28"/>
        <end position="66"/>
    </location>
</feature>
<gene>
    <name evidence="2" type="ORF">M0R88_15085</name>
</gene>
<dbReference type="GeneID" id="72191206"/>
<reference evidence="2" key="1">
    <citation type="submission" date="2022-04" db="EMBL/GenBank/DDBJ databases">
        <title>Diverse halophilic archaea isolated from saline environments.</title>
        <authorList>
            <person name="Cui H.-L."/>
        </authorList>
    </citation>
    <scope>NUCLEOTIDE SEQUENCE</scope>
    <source>
        <strain evidence="2">XZYJT40</strain>
    </source>
</reference>
<dbReference type="Proteomes" id="UP000830434">
    <property type="component" value="Chromosome"/>
</dbReference>
<dbReference type="RefSeq" id="WP_248654321.1">
    <property type="nucleotide sequence ID" value="NZ_CP096658.1"/>
</dbReference>
<dbReference type="EMBL" id="CP096658">
    <property type="protein sequence ID" value="UPV99830.1"/>
    <property type="molecule type" value="Genomic_DNA"/>
</dbReference>
<protein>
    <recommendedName>
        <fullName evidence="4">DUF4157 domain-containing protein</fullName>
    </recommendedName>
</protein>
<sequence>MSRIAIACALCLLLAGCAAPTAQQTTVASETSGATGTTDADSAATDSTGSENESAVSDRDIPVSGGSLPVAHEEIFARTTDLLGTDVAPPTVLIVKSAAEIRNDTGGPPNAGSGSSARSFAGVMGIGGDGGSGGSDDDSDDETTDDGSGDESDGGSDRGVSVAAYAPSARSVIVNERVATAADERALERTLAHEFVHTVQFRQRAFARLQRALDVDGTPTRDTYLTYASVVEGAAAFVGDAYDRRYLAGDWASITTTERYRSAPPRVKYSIARYYFGSRYLSHRFDSPRNLSAVYDAPPRTTEQILHNDTDRSETPRSLALSVEPGENRTRGRSDTYGELFTRIAVGTELNRTRAADAAAGWGTDRLVRVTDEDGTRSYVWATRWDSPSEADEFEMALTTYLDARANESANRSAADSPTTWRDGELTFRTVRTSEESVVLLAGTESFVRSASVSGTNESVSVAAGEGAHD</sequence>
<evidence type="ECO:0000256" key="1">
    <source>
        <dbReference type="SAM" id="MobiDB-lite"/>
    </source>
</evidence>
<feature type="compositionally biased region" description="Acidic residues" evidence="1">
    <location>
        <begin position="135"/>
        <end position="154"/>
    </location>
</feature>
<organism evidence="2 3">
    <name type="scientific">Halorussus gelatinilyticus</name>
    <dbReference type="NCBI Taxonomy" id="2937524"/>
    <lineage>
        <taxon>Archaea</taxon>
        <taxon>Methanobacteriati</taxon>
        <taxon>Methanobacteriota</taxon>
        <taxon>Stenosarchaea group</taxon>
        <taxon>Halobacteria</taxon>
        <taxon>Halobacteriales</taxon>
        <taxon>Haladaptataceae</taxon>
        <taxon>Halorussus</taxon>
    </lineage>
</organism>
<proteinExistence type="predicted"/>
<feature type="compositionally biased region" description="Low complexity" evidence="1">
    <location>
        <begin position="28"/>
        <end position="50"/>
    </location>
</feature>
<dbReference type="KEGG" id="haxz:M0R88_15085"/>
<evidence type="ECO:0000313" key="2">
    <source>
        <dbReference type="EMBL" id="UPV99830.1"/>
    </source>
</evidence>
<dbReference type="PROSITE" id="PS51257">
    <property type="entry name" value="PROKAR_LIPOPROTEIN"/>
    <property type="match status" value="1"/>
</dbReference>
<feature type="compositionally biased region" description="Gly residues" evidence="1">
    <location>
        <begin position="124"/>
        <end position="134"/>
    </location>
</feature>
<accession>A0A8U0IGM7</accession>
<evidence type="ECO:0000313" key="3">
    <source>
        <dbReference type="Proteomes" id="UP000830434"/>
    </source>
</evidence>
<name>A0A8U0IGM7_9EURY</name>
<evidence type="ECO:0008006" key="4">
    <source>
        <dbReference type="Google" id="ProtNLM"/>
    </source>
</evidence>